<sequence length="173" mass="18563">MAAVDTDALQADVVRAERVRAGLLLDGSEKQLGVAEATLTTAILERDRGIVAKAELSKRIAEKEVSDAAAVLDAERDAVEREAEAVKTILTDEWLQLQAKSVKILTRLAAAEKAVEDHNGRRIKAGRTDLVASVETRAFPAPVGQYAPLHSILETTSLKAIGPAAYWPAKKLS</sequence>
<name>A0A7G6RKV6_RHILV</name>
<evidence type="ECO:0000313" key="1">
    <source>
        <dbReference type="EMBL" id="QND42888.1"/>
    </source>
</evidence>
<evidence type="ECO:0000313" key="2">
    <source>
        <dbReference type="Proteomes" id="UP000515518"/>
    </source>
</evidence>
<reference evidence="2" key="1">
    <citation type="journal article" date="2020" name="Mol. Plant Microbe">
        <title>Rhizobial microsymbionts of the narrowly endemic Oxytropis species growing in Kamchatka are characterized by significant genetic diversity and possess a set of genes that are associated with T3SS and T6SS secretion systems and can affect the development of symbiosis.</title>
        <authorList>
            <person name="Safronova V."/>
            <person name="Guro P."/>
            <person name="Sazanova A."/>
            <person name="Kuznetsova I."/>
            <person name="Belimov A."/>
            <person name="Yakubov V."/>
            <person name="Chirak E."/>
            <person name="Afonin A."/>
            <person name="Gogolev Y."/>
            <person name="Andronov E."/>
            <person name="Tikhonovich I."/>
        </authorList>
    </citation>
    <scope>NUCLEOTIDE SEQUENCE [LARGE SCALE GENOMIC DNA]</scope>
    <source>
        <strain evidence="2">RCAM0610</strain>
    </source>
</reference>
<dbReference type="AlphaFoldDB" id="A0A7G6RKV6"/>
<protein>
    <submittedName>
        <fullName evidence="1">Uncharacterized protein</fullName>
    </submittedName>
</protein>
<proteinExistence type="predicted"/>
<dbReference type="Proteomes" id="UP000515518">
    <property type="component" value="Chromosome"/>
</dbReference>
<gene>
    <name evidence="1" type="ORF">HB770_19955</name>
</gene>
<dbReference type="EMBL" id="CP050549">
    <property type="protein sequence ID" value="QND42888.1"/>
    <property type="molecule type" value="Genomic_DNA"/>
</dbReference>
<organism evidence="1 2">
    <name type="scientific">Rhizobium leguminosarum bv. viciae</name>
    <dbReference type="NCBI Taxonomy" id="387"/>
    <lineage>
        <taxon>Bacteria</taxon>
        <taxon>Pseudomonadati</taxon>
        <taxon>Pseudomonadota</taxon>
        <taxon>Alphaproteobacteria</taxon>
        <taxon>Hyphomicrobiales</taxon>
        <taxon>Rhizobiaceae</taxon>
        <taxon>Rhizobium/Agrobacterium group</taxon>
        <taxon>Rhizobium</taxon>
    </lineage>
</organism>
<accession>A0A7G6RKV6</accession>